<sequence>MPPDDPAAECVRPRRGRPRDATIDDRVLRAAVDELAGRGVGGFSVNSVAARAGVAKRGIYARWATRDDLVLAALGTLAAGLVPPRTGSLREDLLRLAPLVDAVFTEPRMSILARCLAELPRYPGLYEAFRRESVDRCAAAVQDAFHDARRRGEIRSDLDTDLAAAAFLGALLTRQAFGRQAFGRSRAGSGGPGSPGDEPGEQPPGAVTAYHRRLVEFSLAAARGAGQAFGPA</sequence>
<name>A0A1S1Q269_9ACTN</name>
<dbReference type="Pfam" id="PF16859">
    <property type="entry name" value="TetR_C_11"/>
    <property type="match status" value="1"/>
</dbReference>
<dbReference type="InterPro" id="IPR001647">
    <property type="entry name" value="HTH_TetR"/>
</dbReference>
<comment type="caution">
    <text evidence="7">The sequence shown here is derived from an EMBL/GenBank/DDBJ whole genome shotgun (WGS) entry which is preliminary data.</text>
</comment>
<evidence type="ECO:0000313" key="8">
    <source>
        <dbReference type="Proteomes" id="UP000179769"/>
    </source>
</evidence>
<evidence type="ECO:0000256" key="1">
    <source>
        <dbReference type="ARBA" id="ARBA00023015"/>
    </source>
</evidence>
<evidence type="ECO:0000256" key="4">
    <source>
        <dbReference type="PROSITE-ProRule" id="PRU00335"/>
    </source>
</evidence>
<evidence type="ECO:0000313" key="7">
    <source>
        <dbReference type="EMBL" id="OHV27285.1"/>
    </source>
</evidence>
<evidence type="ECO:0000256" key="5">
    <source>
        <dbReference type="SAM" id="MobiDB-lite"/>
    </source>
</evidence>
<dbReference type="EMBL" id="MAXA01000224">
    <property type="protein sequence ID" value="OHV27285.1"/>
    <property type="molecule type" value="Genomic_DNA"/>
</dbReference>
<evidence type="ECO:0000259" key="6">
    <source>
        <dbReference type="PROSITE" id="PS50977"/>
    </source>
</evidence>
<keyword evidence="3" id="KW-0804">Transcription</keyword>
<dbReference type="GO" id="GO:0000976">
    <property type="term" value="F:transcription cis-regulatory region binding"/>
    <property type="evidence" value="ECO:0007669"/>
    <property type="project" value="TreeGrafter"/>
</dbReference>
<evidence type="ECO:0000256" key="2">
    <source>
        <dbReference type="ARBA" id="ARBA00023125"/>
    </source>
</evidence>
<accession>A0A1S1Q269</accession>
<gene>
    <name evidence="7" type="ORF">BBK14_05340</name>
</gene>
<dbReference type="PANTHER" id="PTHR30055:SF148">
    <property type="entry name" value="TETR-FAMILY TRANSCRIPTIONAL REGULATOR"/>
    <property type="match status" value="1"/>
</dbReference>
<dbReference type="Gene3D" id="1.10.10.60">
    <property type="entry name" value="Homeodomain-like"/>
    <property type="match status" value="1"/>
</dbReference>
<dbReference type="Pfam" id="PF00440">
    <property type="entry name" value="TetR_N"/>
    <property type="match status" value="1"/>
</dbReference>
<keyword evidence="2 4" id="KW-0238">DNA-binding</keyword>
<dbReference type="InterPro" id="IPR036271">
    <property type="entry name" value="Tet_transcr_reg_TetR-rel_C_sf"/>
</dbReference>
<feature type="region of interest" description="Disordered" evidence="5">
    <location>
        <begin position="183"/>
        <end position="207"/>
    </location>
</feature>
<feature type="domain" description="HTH tetR-type" evidence="6">
    <location>
        <begin position="21"/>
        <end position="81"/>
    </location>
</feature>
<protein>
    <submittedName>
        <fullName evidence="7">TetR family transcriptional regulator</fullName>
    </submittedName>
</protein>
<dbReference type="AlphaFoldDB" id="A0A1S1Q269"/>
<dbReference type="Proteomes" id="UP000179769">
    <property type="component" value="Unassembled WGS sequence"/>
</dbReference>
<dbReference type="RefSeq" id="WP_071065028.1">
    <property type="nucleotide sequence ID" value="NZ_MAXA01000224.1"/>
</dbReference>
<reference evidence="8" key="1">
    <citation type="submission" date="2016-07" db="EMBL/GenBank/DDBJ databases">
        <title>Frankia sp. NRRL B-16219 Genome sequencing.</title>
        <authorList>
            <person name="Ghodhbane-Gtari F."/>
            <person name="Swanson E."/>
            <person name="Gueddou A."/>
            <person name="Louati M."/>
            <person name="Nouioui I."/>
            <person name="Hezbri K."/>
            <person name="Abebe-Akele F."/>
            <person name="Simpson S."/>
            <person name="Morris K."/>
            <person name="Thomas K."/>
            <person name="Gtari M."/>
            <person name="Tisa L.S."/>
        </authorList>
    </citation>
    <scope>NUCLEOTIDE SEQUENCE [LARGE SCALE GENOMIC DNA]</scope>
    <source>
        <strain evidence="8">NRRL B-16219</strain>
    </source>
</reference>
<organism evidence="7 8">
    <name type="scientific">Parafrankia soli</name>
    <dbReference type="NCBI Taxonomy" id="2599596"/>
    <lineage>
        <taxon>Bacteria</taxon>
        <taxon>Bacillati</taxon>
        <taxon>Actinomycetota</taxon>
        <taxon>Actinomycetes</taxon>
        <taxon>Frankiales</taxon>
        <taxon>Frankiaceae</taxon>
        <taxon>Parafrankia</taxon>
    </lineage>
</organism>
<dbReference type="OrthoDB" id="3210111at2"/>
<feature type="DNA-binding region" description="H-T-H motif" evidence="4">
    <location>
        <begin position="44"/>
        <end position="63"/>
    </location>
</feature>
<dbReference type="SUPFAM" id="SSF46689">
    <property type="entry name" value="Homeodomain-like"/>
    <property type="match status" value="1"/>
</dbReference>
<proteinExistence type="predicted"/>
<dbReference type="InterPro" id="IPR050109">
    <property type="entry name" value="HTH-type_TetR-like_transc_reg"/>
</dbReference>
<dbReference type="GO" id="GO:0003700">
    <property type="term" value="F:DNA-binding transcription factor activity"/>
    <property type="evidence" value="ECO:0007669"/>
    <property type="project" value="TreeGrafter"/>
</dbReference>
<evidence type="ECO:0000256" key="3">
    <source>
        <dbReference type="ARBA" id="ARBA00023163"/>
    </source>
</evidence>
<dbReference type="InterPro" id="IPR009057">
    <property type="entry name" value="Homeodomain-like_sf"/>
</dbReference>
<dbReference type="SUPFAM" id="SSF48498">
    <property type="entry name" value="Tetracyclin repressor-like, C-terminal domain"/>
    <property type="match status" value="1"/>
</dbReference>
<dbReference type="Gene3D" id="1.10.357.10">
    <property type="entry name" value="Tetracycline Repressor, domain 2"/>
    <property type="match status" value="1"/>
</dbReference>
<dbReference type="PANTHER" id="PTHR30055">
    <property type="entry name" value="HTH-TYPE TRANSCRIPTIONAL REGULATOR RUTR"/>
    <property type="match status" value="1"/>
</dbReference>
<dbReference type="PROSITE" id="PS50977">
    <property type="entry name" value="HTH_TETR_2"/>
    <property type="match status" value="1"/>
</dbReference>
<keyword evidence="1" id="KW-0805">Transcription regulation</keyword>
<keyword evidence="8" id="KW-1185">Reference proteome</keyword>
<dbReference type="InterPro" id="IPR011075">
    <property type="entry name" value="TetR_C"/>
</dbReference>